<dbReference type="Pfam" id="PF13274">
    <property type="entry name" value="SocA_Panacea"/>
    <property type="match status" value="1"/>
</dbReference>
<evidence type="ECO:0000259" key="1">
    <source>
        <dbReference type="Pfam" id="PF13274"/>
    </source>
</evidence>
<name>A0A174FIQ7_9FIRM</name>
<sequence length="143" mass="17090">MYDALEVSQYIIDYCREKKYCMSNLKLQKVLYYVQAEFLVVTNKPCFKDKIEAWMFGPVVKSVYRNYRVYAGGNIAVGNSKQRHHIKKRDMELIQGIVDECDQYSNSSLMQIIFKQSPYRDVYQKYFHNTISNKTLKDFFEEE</sequence>
<organism evidence="2 3">
    <name type="scientific">Anaerobutyricum hallii</name>
    <dbReference type="NCBI Taxonomy" id="39488"/>
    <lineage>
        <taxon>Bacteria</taxon>
        <taxon>Bacillati</taxon>
        <taxon>Bacillota</taxon>
        <taxon>Clostridia</taxon>
        <taxon>Lachnospirales</taxon>
        <taxon>Lachnospiraceae</taxon>
        <taxon>Anaerobutyricum</taxon>
    </lineage>
</organism>
<reference evidence="2 3" key="1">
    <citation type="submission" date="2015-09" db="EMBL/GenBank/DDBJ databases">
        <authorList>
            <consortium name="Pathogen Informatics"/>
        </authorList>
    </citation>
    <scope>NUCLEOTIDE SEQUENCE [LARGE SCALE GENOMIC DNA]</scope>
    <source>
        <strain evidence="2 3">2789STDY5834835</strain>
    </source>
</reference>
<accession>A0A174FIQ7</accession>
<dbReference type="Proteomes" id="UP000095679">
    <property type="component" value="Unassembled WGS sequence"/>
</dbReference>
<dbReference type="InterPro" id="IPR025272">
    <property type="entry name" value="SocA_Panacea"/>
</dbReference>
<evidence type="ECO:0000313" key="2">
    <source>
        <dbReference type="EMBL" id="CUO48818.1"/>
    </source>
</evidence>
<gene>
    <name evidence="2" type="ORF">ERS852450_01886</name>
</gene>
<dbReference type="AlphaFoldDB" id="A0A174FIQ7"/>
<proteinExistence type="predicted"/>
<feature type="domain" description="Antitoxin SocA-like Panacea" evidence="1">
    <location>
        <begin position="27"/>
        <end position="116"/>
    </location>
</feature>
<evidence type="ECO:0000313" key="3">
    <source>
        <dbReference type="Proteomes" id="UP000095679"/>
    </source>
</evidence>
<dbReference type="EMBL" id="CYZL01000015">
    <property type="protein sequence ID" value="CUO48818.1"/>
    <property type="molecule type" value="Genomic_DNA"/>
</dbReference>
<protein>
    <submittedName>
        <fullName evidence="2">Uncharacterized phage-associated protein</fullName>
    </submittedName>
</protein>